<evidence type="ECO:0000259" key="1">
    <source>
        <dbReference type="Pfam" id="PF07727"/>
    </source>
</evidence>
<organism evidence="3">
    <name type="scientific">Prunus dulcis</name>
    <name type="common">Almond</name>
    <name type="synonym">Amygdalus dulcis</name>
    <dbReference type="NCBI Taxonomy" id="3755"/>
    <lineage>
        <taxon>Eukaryota</taxon>
        <taxon>Viridiplantae</taxon>
        <taxon>Streptophyta</taxon>
        <taxon>Embryophyta</taxon>
        <taxon>Tracheophyta</taxon>
        <taxon>Spermatophyta</taxon>
        <taxon>Magnoliopsida</taxon>
        <taxon>eudicotyledons</taxon>
        <taxon>Gunneridae</taxon>
        <taxon>Pentapetalae</taxon>
        <taxon>rosids</taxon>
        <taxon>fabids</taxon>
        <taxon>Rosales</taxon>
        <taxon>Rosaceae</taxon>
        <taxon>Amygdaloideae</taxon>
        <taxon>Amygdaleae</taxon>
        <taxon>Prunus</taxon>
    </lineage>
</organism>
<feature type="non-terminal residue" evidence="3">
    <location>
        <position position="365"/>
    </location>
</feature>
<reference evidence="3" key="1">
    <citation type="journal article" date="2019" name="Science">
        <title>Mutation of a bHLH transcription factor allowed almond domestication.</title>
        <authorList>
            <person name="Sanchez-Perez R."/>
            <person name="Pavan S."/>
            <person name="Mazzeo R."/>
            <person name="Moldovan C."/>
            <person name="Aiese Cigliano R."/>
            <person name="Del Cueto J."/>
            <person name="Ricciardi F."/>
            <person name="Lotti C."/>
            <person name="Ricciardi L."/>
            <person name="Dicenta F."/>
            <person name="Lopez-Marques R.L."/>
            <person name="Lindberg Moller B."/>
        </authorList>
    </citation>
    <scope>NUCLEOTIDE SEQUENCE</scope>
</reference>
<feature type="domain" description="Reverse transcriptase Ty1/copia-type" evidence="1">
    <location>
        <begin position="252"/>
        <end position="320"/>
    </location>
</feature>
<feature type="domain" description="Reverse transcriptase Ty1/copia-type" evidence="1">
    <location>
        <begin position="211"/>
        <end position="251"/>
    </location>
</feature>
<gene>
    <name evidence="3" type="ORF">Prudu_377S000700</name>
</gene>
<feature type="non-terminal residue" evidence="3">
    <location>
        <position position="1"/>
    </location>
</feature>
<dbReference type="Pfam" id="PF07727">
    <property type="entry name" value="RVT_2"/>
    <property type="match status" value="3"/>
</dbReference>
<sequence>CEKGYRLYNIETEKVIISRDVIFSENECWDWNTKKETSVNIQLTEIREEEQGAEGSSYEFEEQLEVNEMPSLNTEISDQEREAGSQDVDHTPLKYKSIAEIYEKCNIGSKDDSWKKAMEAEITMIEKNNTWELVNRPFDKPIIGVKWIYKTKLNLDGSVQKNKARLVAKGYSQKPGIDFNETFAPVARLDTVRTLVAVAAQRNWNLSTGYQPSGFVMQGSEDKVYKLKKALYGLKQAPRAWYDEINSYFIKTGSSKEMMAAFKDDMMRQYEMTDLGLLHHFLGLGVLQTDSCIFLHQKKYAKTLLDKFGLKDCKSVATPLAVNEKLSKVDGSELADETLYRQMVGSLLLSDCNQTIYHVCSKPLG</sequence>
<feature type="domain" description="Reverse transcriptase Ty1/copia-type" evidence="1">
    <location>
        <begin position="128"/>
        <end position="205"/>
    </location>
</feature>
<protein>
    <recommendedName>
        <fullName evidence="4">Reverse transcriptase Ty1/copia-type domain-containing protein</fullName>
    </recommendedName>
</protein>
<feature type="domain" description="Retroviral polymerase SH3-like" evidence="2">
    <location>
        <begin position="2"/>
        <end position="36"/>
    </location>
</feature>
<dbReference type="AlphaFoldDB" id="A0A5H2XMQ8"/>
<evidence type="ECO:0000313" key="3">
    <source>
        <dbReference type="EMBL" id="BBN68332.1"/>
    </source>
</evidence>
<dbReference type="InterPro" id="IPR043502">
    <property type="entry name" value="DNA/RNA_pol_sf"/>
</dbReference>
<accession>A0A5H2XMQ8</accession>
<dbReference type="EMBL" id="AP020714">
    <property type="protein sequence ID" value="BBN68332.1"/>
    <property type="molecule type" value="Genomic_DNA"/>
</dbReference>
<proteinExistence type="predicted"/>
<dbReference type="SUPFAM" id="SSF56672">
    <property type="entry name" value="DNA/RNA polymerases"/>
    <property type="match status" value="1"/>
</dbReference>
<evidence type="ECO:0000259" key="2">
    <source>
        <dbReference type="Pfam" id="PF25597"/>
    </source>
</evidence>
<dbReference type="InterPro" id="IPR057670">
    <property type="entry name" value="SH3_retrovirus"/>
</dbReference>
<name>A0A5H2XMQ8_PRUDU</name>
<evidence type="ECO:0008006" key="4">
    <source>
        <dbReference type="Google" id="ProtNLM"/>
    </source>
</evidence>
<dbReference type="InterPro" id="IPR013103">
    <property type="entry name" value="RVT_2"/>
</dbReference>
<dbReference type="Pfam" id="PF25597">
    <property type="entry name" value="SH3_retrovirus"/>
    <property type="match status" value="1"/>
</dbReference>